<dbReference type="InterPro" id="IPR003599">
    <property type="entry name" value="Ig_sub"/>
</dbReference>
<dbReference type="Gene3D" id="2.60.40.10">
    <property type="entry name" value="Immunoglobulins"/>
    <property type="match status" value="1"/>
</dbReference>
<accession>A0AAV4M3T0</accession>
<evidence type="ECO:0000256" key="4">
    <source>
        <dbReference type="ARBA" id="ARBA00023319"/>
    </source>
</evidence>
<dbReference type="InterPro" id="IPR013783">
    <property type="entry name" value="Ig-like_fold"/>
</dbReference>
<comment type="caution">
    <text evidence="6">The sequence shown here is derived from an EMBL/GenBank/DDBJ whole genome shotgun (WGS) entry which is preliminary data.</text>
</comment>
<dbReference type="Pfam" id="PF07679">
    <property type="entry name" value="I-set"/>
    <property type="match status" value="1"/>
</dbReference>
<keyword evidence="2" id="KW-0677">Repeat</keyword>
<organism evidence="6 7">
    <name type="scientific">Caerostris extrusa</name>
    <name type="common">Bark spider</name>
    <name type="synonym">Caerostris bankana</name>
    <dbReference type="NCBI Taxonomy" id="172846"/>
    <lineage>
        <taxon>Eukaryota</taxon>
        <taxon>Metazoa</taxon>
        <taxon>Ecdysozoa</taxon>
        <taxon>Arthropoda</taxon>
        <taxon>Chelicerata</taxon>
        <taxon>Arachnida</taxon>
        <taxon>Araneae</taxon>
        <taxon>Araneomorphae</taxon>
        <taxon>Entelegynae</taxon>
        <taxon>Araneoidea</taxon>
        <taxon>Araneidae</taxon>
        <taxon>Caerostris</taxon>
    </lineage>
</organism>
<dbReference type="SMART" id="SM00408">
    <property type="entry name" value="IGc2"/>
    <property type="match status" value="1"/>
</dbReference>
<dbReference type="InterPro" id="IPR051170">
    <property type="entry name" value="Neural/epithelial_adhesion"/>
</dbReference>
<keyword evidence="1" id="KW-0732">Signal</keyword>
<dbReference type="InterPro" id="IPR013098">
    <property type="entry name" value="Ig_I-set"/>
</dbReference>
<evidence type="ECO:0000259" key="5">
    <source>
        <dbReference type="PROSITE" id="PS50835"/>
    </source>
</evidence>
<protein>
    <recommendedName>
        <fullName evidence="5">Ig-like domain-containing protein</fullName>
    </recommendedName>
</protein>
<reference evidence="6 7" key="1">
    <citation type="submission" date="2021-06" db="EMBL/GenBank/DDBJ databases">
        <title>Caerostris extrusa draft genome.</title>
        <authorList>
            <person name="Kono N."/>
            <person name="Arakawa K."/>
        </authorList>
    </citation>
    <scope>NUCLEOTIDE SEQUENCE [LARGE SCALE GENOMIC DNA]</scope>
</reference>
<dbReference type="PANTHER" id="PTHR12231">
    <property type="entry name" value="CTX-RELATED TYPE I TRANSMEMBRANE PROTEIN"/>
    <property type="match status" value="1"/>
</dbReference>
<dbReference type="PROSITE" id="PS50835">
    <property type="entry name" value="IG_LIKE"/>
    <property type="match status" value="1"/>
</dbReference>
<evidence type="ECO:0000256" key="2">
    <source>
        <dbReference type="ARBA" id="ARBA00022737"/>
    </source>
</evidence>
<dbReference type="EMBL" id="BPLR01019317">
    <property type="protein sequence ID" value="GIX66500.1"/>
    <property type="molecule type" value="Genomic_DNA"/>
</dbReference>
<keyword evidence="3" id="KW-1015">Disulfide bond</keyword>
<dbReference type="FunFam" id="2.60.40.10:FF:000032">
    <property type="entry name" value="palladin isoform X1"/>
    <property type="match status" value="1"/>
</dbReference>
<dbReference type="InterPro" id="IPR003598">
    <property type="entry name" value="Ig_sub2"/>
</dbReference>
<keyword evidence="7" id="KW-1185">Reference proteome</keyword>
<keyword evidence="4" id="KW-0393">Immunoglobulin domain</keyword>
<name>A0AAV4M3T0_CAEEX</name>
<dbReference type="Proteomes" id="UP001054945">
    <property type="component" value="Unassembled WGS sequence"/>
</dbReference>
<evidence type="ECO:0000256" key="1">
    <source>
        <dbReference type="ARBA" id="ARBA00022729"/>
    </source>
</evidence>
<dbReference type="InterPro" id="IPR007110">
    <property type="entry name" value="Ig-like_dom"/>
</dbReference>
<dbReference type="InterPro" id="IPR036179">
    <property type="entry name" value="Ig-like_dom_sf"/>
</dbReference>
<sequence length="221" mass="25190">MKISRTSRVVVPQMVQLCSTEQCLRFCTPQCKHRIETAAIRCRGRHRRERRKRRRWMKDEMGNLSVIKEDERVGLLQGRWSSGGWCRRTPGSTSASCATASERRGLRVLSPSQVTVLPQYQVLSTGEEATFRCNVTGYPVHTMAWLKDQRPIVATDRVQFSSRDVLHIASLRREDRGMYQCFVYNDNGGAQGTVELKISDVPPSIVSAFSEQTLEPGRWCP</sequence>
<dbReference type="GO" id="GO:0043005">
    <property type="term" value="C:neuron projection"/>
    <property type="evidence" value="ECO:0007669"/>
    <property type="project" value="TreeGrafter"/>
</dbReference>
<dbReference type="SUPFAM" id="SSF48726">
    <property type="entry name" value="Immunoglobulin"/>
    <property type="match status" value="1"/>
</dbReference>
<dbReference type="PANTHER" id="PTHR12231:SF253">
    <property type="entry name" value="DPR-INTERACTING PROTEIN ETA, ISOFORM B-RELATED"/>
    <property type="match status" value="1"/>
</dbReference>
<evidence type="ECO:0000313" key="6">
    <source>
        <dbReference type="EMBL" id="GIX66500.1"/>
    </source>
</evidence>
<dbReference type="SMART" id="SM00409">
    <property type="entry name" value="IG"/>
    <property type="match status" value="1"/>
</dbReference>
<proteinExistence type="predicted"/>
<evidence type="ECO:0000313" key="7">
    <source>
        <dbReference type="Proteomes" id="UP001054945"/>
    </source>
</evidence>
<evidence type="ECO:0000256" key="3">
    <source>
        <dbReference type="ARBA" id="ARBA00023157"/>
    </source>
</evidence>
<feature type="domain" description="Ig-like" evidence="5">
    <location>
        <begin position="111"/>
        <end position="199"/>
    </location>
</feature>
<gene>
    <name evidence="6" type="primary">AVEN_75057_1</name>
    <name evidence="6" type="ORF">CEXT_694031</name>
</gene>
<dbReference type="AlphaFoldDB" id="A0AAV4M3T0"/>